<feature type="transmembrane region" description="Helical" evidence="7">
    <location>
        <begin position="773"/>
        <end position="799"/>
    </location>
</feature>
<evidence type="ECO:0000256" key="2">
    <source>
        <dbReference type="ARBA" id="ARBA00022475"/>
    </source>
</evidence>
<evidence type="ECO:0000256" key="6">
    <source>
        <dbReference type="ARBA" id="ARBA00038076"/>
    </source>
</evidence>
<evidence type="ECO:0000259" key="9">
    <source>
        <dbReference type="Pfam" id="PF12704"/>
    </source>
</evidence>
<feature type="transmembrane region" description="Helical" evidence="7">
    <location>
        <begin position="499"/>
        <end position="520"/>
    </location>
</feature>
<evidence type="ECO:0000256" key="7">
    <source>
        <dbReference type="SAM" id="Phobius"/>
    </source>
</evidence>
<dbReference type="Pfam" id="PF02687">
    <property type="entry name" value="FtsX"/>
    <property type="match status" value="2"/>
</dbReference>
<comment type="caution">
    <text evidence="10">The sequence shown here is derived from an EMBL/GenBank/DDBJ whole genome shotgun (WGS) entry which is preliminary data.</text>
</comment>
<feature type="transmembrane region" description="Helical" evidence="7">
    <location>
        <begin position="725"/>
        <end position="750"/>
    </location>
</feature>
<dbReference type="AlphaFoldDB" id="A0A177Y8Q3"/>
<feature type="domain" description="MacB-like periplasmic core" evidence="9">
    <location>
        <begin position="499"/>
        <end position="695"/>
    </location>
</feature>
<evidence type="ECO:0000256" key="1">
    <source>
        <dbReference type="ARBA" id="ARBA00004651"/>
    </source>
</evidence>
<dbReference type="PANTHER" id="PTHR30572:SF4">
    <property type="entry name" value="ABC TRANSPORTER PERMEASE YTRF"/>
    <property type="match status" value="1"/>
</dbReference>
<dbReference type="EMBL" id="LVHI01000038">
    <property type="protein sequence ID" value="OAK51589.1"/>
    <property type="molecule type" value="Genomic_DNA"/>
</dbReference>
<feature type="transmembrane region" description="Helical" evidence="7">
    <location>
        <begin position="414"/>
        <end position="436"/>
    </location>
</feature>
<keyword evidence="2" id="KW-1003">Cell membrane</keyword>
<sequence>MSRTHNPMRKVSLRNLAAHKVRLALTVLSVVLGTAFVSGSFVFTDTLQRTFSSIFSDTAQGADVRVSAQEAGSSGVPVDDANVIAALPNVRAVAPYVGGQVVLLGKDGAAVQTGGAPTVGEAYLADDRRLGDPAVFVAGTAPTAPGQVVVNEGGATRSGLTVGDATQVLVPSKGTVDVTIVGIYDTPVESGGYIGLQFYESQADELFTDGTHVQYYDVAGGDTAGNDLAAQGLTQSDLRDEIAAALPDLKVQTADEVRDEAQAQVETALSFVNYFLLAFGGIALLVGTFIIYNTFSMIVAQRVRELALLRAIGASRGQVSRSVVLEALVVGIIGSALGFAGGVGLAYGLRELLNAFDLGLPSGTLALEPRTVIVAFAVGIVVTVLSAYAPARRAANIPPVAAMREEFASTGDSLRVRTVVGAVLGVLGLLALVVGAQSTGGGAAATVGVGAVAVIVAVALAAPSLSRPIVGALGAVLTRPFGAIGRLARTNSVRNPRRTAATAFALMLGLMLVSVIGVLGSTAKASVDALVDNGIEADYIFSGPPSIGVPTGAGRAARDVPGVERVAILHPVSVKIDDEQAFGVALEGSPDGLFDQSVVAGSGEQTPNSIGVSESASKNNDWPLGSTIDMVSLDGKSVSVEVTTIFADNPLVGDWILSDDVYQAVTPGVVRSDIAVLIGAAPGTDLGQLRADLENAVKPFVVVQVQDREEFKGAQSQQIDTLLAVLYGLLALAVVIAILGIVNTLALSVVERRREIGMLRAVGMQRPQVRRTIYLESMLIALFGAIVGLILGVVFGWGFVRTLRDEGLGVLTIPWGQMVGMLVGSAVVGIGAALLPAIRAARTRPLEVISEA</sequence>
<keyword evidence="4 7" id="KW-1133">Transmembrane helix</keyword>
<dbReference type="Pfam" id="PF12704">
    <property type="entry name" value="MacB_PCD"/>
    <property type="match status" value="2"/>
</dbReference>
<dbReference type="InterPro" id="IPR050250">
    <property type="entry name" value="Macrolide_Exporter_MacB"/>
</dbReference>
<keyword evidence="5 7" id="KW-0472">Membrane</keyword>
<feature type="domain" description="ABC3 transporter permease C-terminal" evidence="8">
    <location>
        <begin position="729"/>
        <end position="844"/>
    </location>
</feature>
<dbReference type="PANTHER" id="PTHR30572">
    <property type="entry name" value="MEMBRANE COMPONENT OF TRANSPORTER-RELATED"/>
    <property type="match status" value="1"/>
</dbReference>
<feature type="transmembrane region" description="Helical" evidence="7">
    <location>
        <begin position="323"/>
        <end position="349"/>
    </location>
</feature>
<comment type="similarity">
    <text evidence="6">Belongs to the ABC-4 integral membrane protein family.</text>
</comment>
<name>A0A177Y8Q3_9NOCA</name>
<keyword evidence="3 7" id="KW-0812">Transmembrane</keyword>
<gene>
    <name evidence="10" type="ORF">A3K89_11760</name>
</gene>
<evidence type="ECO:0000313" key="10">
    <source>
        <dbReference type="EMBL" id="OAK51589.1"/>
    </source>
</evidence>
<feature type="domain" description="ABC3 transporter permease C-terminal" evidence="8">
    <location>
        <begin position="278"/>
        <end position="399"/>
    </location>
</feature>
<reference evidence="10 11" key="1">
    <citation type="submission" date="2016-03" db="EMBL/GenBank/DDBJ databases">
        <title>Genome sequence of Rhodococcus kyotonensis KB10.</title>
        <authorList>
            <person name="Jeong H."/>
            <person name="Hong C.E."/>
            <person name="Jo S.H."/>
            <person name="Park J.M."/>
        </authorList>
    </citation>
    <scope>NUCLEOTIDE SEQUENCE [LARGE SCALE GENOMIC DNA]</scope>
    <source>
        <strain evidence="10 11">KB10</strain>
    </source>
</reference>
<organism evidence="10 11">
    <name type="scientific">Rhodococcoides kyotonense</name>
    <dbReference type="NCBI Taxonomy" id="398843"/>
    <lineage>
        <taxon>Bacteria</taxon>
        <taxon>Bacillati</taxon>
        <taxon>Actinomycetota</taxon>
        <taxon>Actinomycetes</taxon>
        <taxon>Mycobacteriales</taxon>
        <taxon>Nocardiaceae</taxon>
        <taxon>Rhodococcoides</taxon>
    </lineage>
</organism>
<dbReference type="InterPro" id="IPR025857">
    <property type="entry name" value="MacB_PCD"/>
</dbReference>
<evidence type="ECO:0000256" key="3">
    <source>
        <dbReference type="ARBA" id="ARBA00022692"/>
    </source>
</evidence>
<dbReference type="GO" id="GO:0005886">
    <property type="term" value="C:plasma membrane"/>
    <property type="evidence" value="ECO:0007669"/>
    <property type="project" value="UniProtKB-SubCell"/>
</dbReference>
<evidence type="ECO:0000256" key="5">
    <source>
        <dbReference type="ARBA" id="ARBA00023136"/>
    </source>
</evidence>
<accession>A0A177Y8Q3</accession>
<feature type="transmembrane region" description="Helical" evidence="7">
    <location>
        <begin position="819"/>
        <end position="838"/>
    </location>
</feature>
<dbReference type="Proteomes" id="UP000077519">
    <property type="component" value="Unassembled WGS sequence"/>
</dbReference>
<feature type="transmembrane region" description="Helical" evidence="7">
    <location>
        <begin position="369"/>
        <end position="389"/>
    </location>
</feature>
<protein>
    <recommendedName>
        <fullName evidence="12">ABC transport system permease protein</fullName>
    </recommendedName>
</protein>
<proteinExistence type="inferred from homology"/>
<comment type="subcellular location">
    <subcellularLocation>
        <location evidence="1">Cell membrane</location>
        <topology evidence="1">Multi-pass membrane protein</topology>
    </subcellularLocation>
</comment>
<feature type="transmembrane region" description="Helical" evidence="7">
    <location>
        <begin position="274"/>
        <end position="295"/>
    </location>
</feature>
<feature type="domain" description="MacB-like periplasmic core" evidence="9">
    <location>
        <begin position="24"/>
        <end position="213"/>
    </location>
</feature>
<evidence type="ECO:0000313" key="11">
    <source>
        <dbReference type="Proteomes" id="UP000077519"/>
    </source>
</evidence>
<evidence type="ECO:0000256" key="4">
    <source>
        <dbReference type="ARBA" id="ARBA00022989"/>
    </source>
</evidence>
<dbReference type="GO" id="GO:0022857">
    <property type="term" value="F:transmembrane transporter activity"/>
    <property type="evidence" value="ECO:0007669"/>
    <property type="project" value="TreeGrafter"/>
</dbReference>
<evidence type="ECO:0008006" key="12">
    <source>
        <dbReference type="Google" id="ProtNLM"/>
    </source>
</evidence>
<dbReference type="InterPro" id="IPR003838">
    <property type="entry name" value="ABC3_permease_C"/>
</dbReference>
<keyword evidence="11" id="KW-1185">Reference proteome</keyword>
<evidence type="ECO:0000259" key="8">
    <source>
        <dbReference type="Pfam" id="PF02687"/>
    </source>
</evidence>
<feature type="transmembrane region" description="Helical" evidence="7">
    <location>
        <begin position="442"/>
        <end position="462"/>
    </location>
</feature>